<reference evidence="1" key="2">
    <citation type="submission" date="2021-10" db="EMBL/GenBank/DDBJ databases">
        <authorList>
            <person name="Piombo E."/>
        </authorList>
    </citation>
    <scope>NUCLEOTIDE SEQUENCE</scope>
</reference>
<organism evidence="1 2">
    <name type="scientific">Clonostachys rosea f. rosea IK726</name>
    <dbReference type="NCBI Taxonomy" id="1349383"/>
    <lineage>
        <taxon>Eukaryota</taxon>
        <taxon>Fungi</taxon>
        <taxon>Dikarya</taxon>
        <taxon>Ascomycota</taxon>
        <taxon>Pezizomycotina</taxon>
        <taxon>Sordariomycetes</taxon>
        <taxon>Hypocreomycetidae</taxon>
        <taxon>Hypocreales</taxon>
        <taxon>Bionectriaceae</taxon>
        <taxon>Clonostachys</taxon>
    </lineage>
</organism>
<proteinExistence type="predicted"/>
<reference evidence="1" key="1">
    <citation type="submission" date="2020-04" db="EMBL/GenBank/DDBJ databases">
        <authorList>
            <person name="Broberg M."/>
        </authorList>
    </citation>
    <scope>NUCLEOTIDE SEQUENCE</scope>
</reference>
<keyword evidence="2" id="KW-1185">Reference proteome</keyword>
<dbReference type="EMBL" id="CADEHS020000011">
    <property type="protein sequence ID" value="CAG9947248.1"/>
    <property type="molecule type" value="Genomic_DNA"/>
</dbReference>
<name>A0ACA9U222_BIOOC</name>
<comment type="caution">
    <text evidence="1">The sequence shown here is derived from an EMBL/GenBank/DDBJ whole genome shotgun (WGS) entry which is preliminary data.</text>
</comment>
<accession>A0ACA9U222</accession>
<gene>
    <name evidence="1" type="ORF">CRV2_00013361</name>
</gene>
<sequence length="90" mass="10018">MCIDALSVALLSVKGQPKQRSLEVRRGGKNRGYVKANLGKFIDRGTGLVGAAADINEIVQSVKGQPKQRSLDVDLEERAFEDYIMERYYS</sequence>
<dbReference type="Proteomes" id="UP000836387">
    <property type="component" value="Unassembled WGS sequence"/>
</dbReference>
<protein>
    <submittedName>
        <fullName evidence="1">Uncharacterized protein</fullName>
    </submittedName>
</protein>
<evidence type="ECO:0000313" key="2">
    <source>
        <dbReference type="Proteomes" id="UP000836387"/>
    </source>
</evidence>
<evidence type="ECO:0000313" key="1">
    <source>
        <dbReference type="EMBL" id="CAG9947248.1"/>
    </source>
</evidence>